<feature type="signal peptide" evidence="3">
    <location>
        <begin position="1"/>
        <end position="24"/>
    </location>
</feature>
<organism evidence="5 6">
    <name type="scientific">Albidovulum denitrificans</name>
    <dbReference type="NCBI Taxonomy" id="404881"/>
    <lineage>
        <taxon>Bacteria</taxon>
        <taxon>Pseudomonadati</taxon>
        <taxon>Pseudomonadota</taxon>
        <taxon>Alphaproteobacteria</taxon>
        <taxon>Rhodobacterales</taxon>
        <taxon>Paracoccaceae</taxon>
        <taxon>Albidovulum</taxon>
    </lineage>
</organism>
<keyword evidence="5" id="KW-0449">Lipoprotein</keyword>
<dbReference type="GO" id="GO:0019867">
    <property type="term" value="C:outer membrane"/>
    <property type="evidence" value="ECO:0007669"/>
    <property type="project" value="InterPro"/>
</dbReference>
<reference evidence="5 6" key="1">
    <citation type="submission" date="2018-02" db="EMBL/GenBank/DDBJ databases">
        <title>Genomic Encyclopedia of Archaeal and Bacterial Type Strains, Phase II (KMG-II): from individual species to whole genera.</title>
        <authorList>
            <person name="Goeker M."/>
        </authorList>
    </citation>
    <scope>NUCLEOTIDE SEQUENCE [LARGE SCALE GENOMIC DNA]</scope>
    <source>
        <strain evidence="5 6">DSM 18921</strain>
    </source>
</reference>
<feature type="chain" id="PRO_5015529312" evidence="3">
    <location>
        <begin position="25"/>
        <end position="156"/>
    </location>
</feature>
<dbReference type="Proteomes" id="UP000238338">
    <property type="component" value="Unassembled WGS sequence"/>
</dbReference>
<accession>A0A2S8SAB5</accession>
<gene>
    <name evidence="5" type="ORF">LX70_01537</name>
</gene>
<name>A0A2S8SAB5_9RHOB</name>
<evidence type="ECO:0000259" key="4">
    <source>
        <dbReference type="Pfam" id="PF04355"/>
    </source>
</evidence>
<comment type="caution">
    <text evidence="5">The sequence shown here is derived from an EMBL/GenBank/DDBJ whole genome shotgun (WGS) entry which is preliminary data.</text>
</comment>
<keyword evidence="2" id="KW-0472">Membrane</keyword>
<dbReference type="Pfam" id="PF04355">
    <property type="entry name" value="BamE"/>
    <property type="match status" value="1"/>
</dbReference>
<dbReference type="InterPro" id="IPR037873">
    <property type="entry name" value="BamE-like"/>
</dbReference>
<evidence type="ECO:0000313" key="5">
    <source>
        <dbReference type="EMBL" id="PQV57730.1"/>
    </source>
</evidence>
<dbReference type="AlphaFoldDB" id="A0A2S8SAB5"/>
<dbReference type="EMBL" id="PVEP01000002">
    <property type="protein sequence ID" value="PQV57730.1"/>
    <property type="molecule type" value="Genomic_DNA"/>
</dbReference>
<evidence type="ECO:0000256" key="3">
    <source>
        <dbReference type="SAM" id="SignalP"/>
    </source>
</evidence>
<keyword evidence="1 3" id="KW-0732">Signal</keyword>
<sequence>MARLGSGFKRAVMVIAVLSLTACAAVYRNHGYVPRDQDLEKVVVGESTTETVARDIGRPTSTGLLTGGAWYYVGSTFRHYGARAPQEINRQVVAISFSEAGVVENVERFGLEKGEVVRISRRVTKSNVKGPGFLRQLLSNVSNFNAGQLIDSARNN</sequence>
<evidence type="ECO:0000256" key="1">
    <source>
        <dbReference type="ARBA" id="ARBA00022729"/>
    </source>
</evidence>
<keyword evidence="6" id="KW-1185">Reference proteome</keyword>
<proteinExistence type="predicted"/>
<dbReference type="Gene3D" id="3.30.1450.10">
    <property type="match status" value="1"/>
</dbReference>
<evidence type="ECO:0000256" key="2">
    <source>
        <dbReference type="ARBA" id="ARBA00023136"/>
    </source>
</evidence>
<feature type="domain" description="Outer membrane protein assembly factor BamE" evidence="4">
    <location>
        <begin position="31"/>
        <end position="106"/>
    </location>
</feature>
<dbReference type="InterPro" id="IPR007450">
    <property type="entry name" value="BamE_dom"/>
</dbReference>
<dbReference type="RefSeq" id="WP_105513951.1">
    <property type="nucleotide sequence ID" value="NZ_PVEP01000002.1"/>
</dbReference>
<dbReference type="PROSITE" id="PS51257">
    <property type="entry name" value="PROKAR_LIPOPROTEIN"/>
    <property type="match status" value="1"/>
</dbReference>
<protein>
    <submittedName>
        <fullName evidence="5">Outer membrane protein assembly factor BamE (Lipoprotein component of BamABCDE complex)</fullName>
    </submittedName>
</protein>
<evidence type="ECO:0000313" key="6">
    <source>
        <dbReference type="Proteomes" id="UP000238338"/>
    </source>
</evidence>
<dbReference type="OrthoDB" id="7203955at2"/>